<reference evidence="2 3" key="1">
    <citation type="submission" date="2015-10" db="EMBL/GenBank/DDBJ databases">
        <title>Corynebacteirum lowii and Corynebacterium oculi species nova, derived from human clinical disease and and emended description of Corynebacterium mastiditis.</title>
        <authorList>
            <person name="Bernard K."/>
            <person name="Pacheco A.L."/>
            <person name="Mcdougall C."/>
            <person name="Burtx T."/>
            <person name="Weibe D."/>
            <person name="Tyler S."/>
            <person name="Olson A.B."/>
            <person name="Cnockaert M."/>
            <person name="Eguchi H."/>
            <person name="Kuwahara T."/>
            <person name="Nakayama-Imaohji H."/>
            <person name="Boudewijins M."/>
            <person name="Van Hoecke F."/>
            <person name="Bernier A.-M."/>
            <person name="Vandamme P."/>
        </authorList>
    </citation>
    <scope>NUCLEOTIDE SEQUENCE [LARGE SCALE GENOMIC DNA]</scope>
    <source>
        <strain evidence="2 3">NML 130206</strain>
    </source>
</reference>
<name>A0A0Q0UEP7_9CORY</name>
<dbReference type="AlphaFoldDB" id="A0A0Q0UEP7"/>
<evidence type="ECO:0000256" key="1">
    <source>
        <dbReference type="SAM" id="MobiDB-lite"/>
    </source>
</evidence>
<dbReference type="STRING" id="1544413.Clow_01246"/>
<evidence type="ECO:0000313" key="2">
    <source>
        <dbReference type="EMBL" id="KQB86327.1"/>
    </source>
</evidence>
<feature type="region of interest" description="Disordered" evidence="1">
    <location>
        <begin position="1"/>
        <end position="20"/>
    </location>
</feature>
<dbReference type="PATRIC" id="fig|1544413.3.peg.1255"/>
<dbReference type="EMBL" id="LKEV01000003">
    <property type="protein sequence ID" value="KQB86327.1"/>
    <property type="molecule type" value="Genomic_DNA"/>
</dbReference>
<evidence type="ECO:0000313" key="3">
    <source>
        <dbReference type="Proteomes" id="UP000050488"/>
    </source>
</evidence>
<protein>
    <submittedName>
        <fullName evidence="2">Uncharacterized protein</fullName>
    </submittedName>
</protein>
<proteinExistence type="predicted"/>
<accession>A0A0Q0UEP7</accession>
<organism evidence="2 3">
    <name type="scientific">Corynebacterium lowii</name>
    <dbReference type="NCBI Taxonomy" id="1544413"/>
    <lineage>
        <taxon>Bacteria</taxon>
        <taxon>Bacillati</taxon>
        <taxon>Actinomycetota</taxon>
        <taxon>Actinomycetes</taxon>
        <taxon>Mycobacteriales</taxon>
        <taxon>Corynebacteriaceae</taxon>
        <taxon>Corynebacterium</taxon>
    </lineage>
</organism>
<gene>
    <name evidence="2" type="ORF">Clow_01246</name>
</gene>
<comment type="caution">
    <text evidence="2">The sequence shown here is derived from an EMBL/GenBank/DDBJ whole genome shotgun (WGS) entry which is preliminary data.</text>
</comment>
<dbReference type="Proteomes" id="UP000050488">
    <property type="component" value="Unassembled WGS sequence"/>
</dbReference>
<sequence length="183" mass="19883">MFTNNAPSPRPHATVSGMKNSHATVTPLANPALSFTLAEHLREHYAPDLSAVQAILRHPRCLARTASTWRPPTRVIPDPLSGGELIVALTRHRIGPRARARIRGFDPSHTAAYLLSLRFSRTDGQPVHPATAEAWVRALLPEESIDSVHEFLGESAPTYRWCVDGRFQPVASPASLFAGASAA</sequence>
<keyword evidence="3" id="KW-1185">Reference proteome</keyword>